<dbReference type="PROSITE" id="PS50834">
    <property type="entry name" value="HIN_200"/>
    <property type="match status" value="1"/>
</dbReference>
<evidence type="ECO:0000256" key="1">
    <source>
        <dbReference type="ARBA" id="ARBA00004123"/>
    </source>
</evidence>
<dbReference type="InterPro" id="IPR012340">
    <property type="entry name" value="NA-bd_OB-fold"/>
</dbReference>
<keyword evidence="7" id="KW-1185">Reference proteome</keyword>
<gene>
    <name evidence="6" type="ORF">APTSU1_000097300</name>
</gene>
<accession>A0ABQ0EFV8</accession>
<feature type="domain" description="HIN-200" evidence="5">
    <location>
        <begin position="101"/>
        <end position="286"/>
    </location>
</feature>
<comment type="caution">
    <text evidence="6">The sequence shown here is derived from an EMBL/GenBank/DDBJ whole genome shotgun (WGS) entry which is preliminary data.</text>
</comment>
<evidence type="ECO:0000256" key="3">
    <source>
        <dbReference type="ARBA" id="ARBA00023242"/>
    </source>
</evidence>
<feature type="region of interest" description="Disordered" evidence="4">
    <location>
        <begin position="42"/>
        <end position="96"/>
    </location>
</feature>
<dbReference type="EMBL" id="BAAFST010000001">
    <property type="protein sequence ID" value="GAB1285743.1"/>
    <property type="molecule type" value="Genomic_DNA"/>
</dbReference>
<proteinExistence type="inferred from homology"/>
<name>A0ABQ0EFV8_APOSI</name>
<dbReference type="Pfam" id="PF02760">
    <property type="entry name" value="HIN"/>
    <property type="match status" value="1"/>
</dbReference>
<sequence>MTSSVSCLVAILRSGPRMAEEISSMGNLVKSTQTDMLSQGMSNLNLTSSTSTDLAEGQYQTPPSHSPGLVDDQSQASPGPNQNSETPNKSNPRRKNDVLLVMVLKATDTFEYESSETGGKKMFHATVATVAPVDECYHMKVFNIDLKEKFTKNKFIIVSNYVKKKDILEIDEDSYVFKLDPDEKIKVSISHTENASETPQIRDIQNGKVGTLISGLFTLYKTKVNPKNTIYEIKDDSGSINVEGNGKWYNINCKEGDKFQLFCFHLETIKSHPKLVCGKHSFIKKIGY</sequence>
<dbReference type="InterPro" id="IPR004021">
    <property type="entry name" value="HIN200/IF120x"/>
</dbReference>
<evidence type="ECO:0000313" key="7">
    <source>
        <dbReference type="Proteomes" id="UP001623349"/>
    </source>
</evidence>
<dbReference type="PANTHER" id="PTHR12200:SF25">
    <property type="entry name" value="PYRIN AND HIN DOMAIN-CONTAINING PROTEIN 1"/>
    <property type="match status" value="1"/>
</dbReference>
<reference evidence="6 7" key="1">
    <citation type="submission" date="2024-08" db="EMBL/GenBank/DDBJ databases">
        <title>The draft genome of Apodemus speciosus.</title>
        <authorList>
            <person name="Nabeshima K."/>
            <person name="Suzuki S."/>
            <person name="Onuma M."/>
        </authorList>
    </citation>
    <scope>NUCLEOTIDE SEQUENCE [LARGE SCALE GENOMIC DNA]</scope>
    <source>
        <strain evidence="6">IB14-021</strain>
    </source>
</reference>
<dbReference type="Gene3D" id="2.40.50.140">
    <property type="entry name" value="Nucleic acid-binding proteins"/>
    <property type="match status" value="2"/>
</dbReference>
<protein>
    <submittedName>
        <fullName evidence="6">Interferon-activable protein 205-B</fullName>
    </submittedName>
</protein>
<dbReference type="SUPFAM" id="SSF159141">
    <property type="entry name" value="HIN-2000 domain-like"/>
    <property type="match status" value="2"/>
</dbReference>
<evidence type="ECO:0000259" key="5">
    <source>
        <dbReference type="PROSITE" id="PS50834"/>
    </source>
</evidence>
<feature type="compositionally biased region" description="Polar residues" evidence="4">
    <location>
        <begin position="72"/>
        <end position="90"/>
    </location>
</feature>
<comment type="similarity">
    <text evidence="2">Belongs to the HIN-200 family.</text>
</comment>
<dbReference type="PANTHER" id="PTHR12200">
    <property type="entry name" value="INTERFERON-INDUCIBLE PROTEIN AIM2 FAMILY MEMBER"/>
    <property type="match status" value="1"/>
</dbReference>
<keyword evidence="3" id="KW-0539">Nucleus</keyword>
<evidence type="ECO:0000313" key="6">
    <source>
        <dbReference type="EMBL" id="GAB1285743.1"/>
    </source>
</evidence>
<organism evidence="6 7">
    <name type="scientific">Apodemus speciosus</name>
    <name type="common">Large Japanese field mouse</name>
    <dbReference type="NCBI Taxonomy" id="105296"/>
    <lineage>
        <taxon>Eukaryota</taxon>
        <taxon>Metazoa</taxon>
        <taxon>Chordata</taxon>
        <taxon>Craniata</taxon>
        <taxon>Vertebrata</taxon>
        <taxon>Euteleostomi</taxon>
        <taxon>Mammalia</taxon>
        <taxon>Eutheria</taxon>
        <taxon>Euarchontoglires</taxon>
        <taxon>Glires</taxon>
        <taxon>Rodentia</taxon>
        <taxon>Myomorpha</taxon>
        <taxon>Muroidea</taxon>
        <taxon>Muridae</taxon>
        <taxon>Murinae</taxon>
        <taxon>Apodemus</taxon>
    </lineage>
</organism>
<dbReference type="InterPro" id="IPR040205">
    <property type="entry name" value="HIN-200"/>
</dbReference>
<comment type="subcellular location">
    <subcellularLocation>
        <location evidence="1">Nucleus</location>
    </subcellularLocation>
</comment>
<dbReference type="Proteomes" id="UP001623349">
    <property type="component" value="Unassembled WGS sequence"/>
</dbReference>
<evidence type="ECO:0000256" key="4">
    <source>
        <dbReference type="SAM" id="MobiDB-lite"/>
    </source>
</evidence>
<evidence type="ECO:0000256" key="2">
    <source>
        <dbReference type="ARBA" id="ARBA00008647"/>
    </source>
</evidence>
<feature type="compositionally biased region" description="Low complexity" evidence="4">
    <location>
        <begin position="42"/>
        <end position="52"/>
    </location>
</feature>